<name>A0ABS7A3Z0_9PROT</name>
<dbReference type="CDD" id="cd01335">
    <property type="entry name" value="Radical_SAM"/>
    <property type="match status" value="1"/>
</dbReference>
<evidence type="ECO:0000313" key="7">
    <source>
        <dbReference type="EMBL" id="MBW6397017.1"/>
    </source>
</evidence>
<dbReference type="SUPFAM" id="SSF102114">
    <property type="entry name" value="Radical SAM enzymes"/>
    <property type="match status" value="1"/>
</dbReference>
<comment type="caution">
    <text evidence="7">The sequence shown here is derived from an EMBL/GenBank/DDBJ whole genome shotgun (WGS) entry which is preliminary data.</text>
</comment>
<feature type="domain" description="Radical SAM core" evidence="6">
    <location>
        <begin position="108"/>
        <end position="325"/>
    </location>
</feature>
<evidence type="ECO:0000256" key="1">
    <source>
        <dbReference type="ARBA" id="ARBA00001966"/>
    </source>
</evidence>
<dbReference type="SFLD" id="SFLDG01067">
    <property type="entry name" value="SPASM/twitch_domain_containing"/>
    <property type="match status" value="1"/>
</dbReference>
<dbReference type="RefSeq" id="WP_219761602.1">
    <property type="nucleotide sequence ID" value="NZ_JAHYBZ010000001.1"/>
</dbReference>
<dbReference type="Gene3D" id="3.20.20.70">
    <property type="entry name" value="Aldolase class I"/>
    <property type="match status" value="1"/>
</dbReference>
<keyword evidence="2" id="KW-0949">S-adenosyl-L-methionine</keyword>
<evidence type="ECO:0000259" key="6">
    <source>
        <dbReference type="PROSITE" id="PS51918"/>
    </source>
</evidence>
<evidence type="ECO:0000256" key="4">
    <source>
        <dbReference type="ARBA" id="ARBA00023004"/>
    </source>
</evidence>
<dbReference type="EMBL" id="JAHYBZ010000001">
    <property type="protein sequence ID" value="MBW6397017.1"/>
    <property type="molecule type" value="Genomic_DNA"/>
</dbReference>
<dbReference type="SFLD" id="SFLDG01103">
    <property type="entry name" value="Uncharacterised_Radical_SAM_Su"/>
    <property type="match status" value="1"/>
</dbReference>
<keyword evidence="8" id="KW-1185">Reference proteome</keyword>
<dbReference type="InterPro" id="IPR050377">
    <property type="entry name" value="Radical_SAM_PqqE_MftC-like"/>
</dbReference>
<keyword evidence="3" id="KW-0479">Metal-binding</keyword>
<evidence type="ECO:0000256" key="3">
    <source>
        <dbReference type="ARBA" id="ARBA00022723"/>
    </source>
</evidence>
<proteinExistence type="predicted"/>
<evidence type="ECO:0000313" key="8">
    <source>
        <dbReference type="Proteomes" id="UP001196565"/>
    </source>
</evidence>
<reference evidence="7 8" key="1">
    <citation type="submission" date="2021-07" db="EMBL/GenBank/DDBJ databases">
        <authorList>
            <person name="So Y."/>
        </authorList>
    </citation>
    <scope>NUCLEOTIDE SEQUENCE [LARGE SCALE GENOMIC DNA]</scope>
    <source>
        <strain evidence="7 8">HJA6</strain>
    </source>
</reference>
<dbReference type="PANTHER" id="PTHR11228">
    <property type="entry name" value="RADICAL SAM DOMAIN PROTEIN"/>
    <property type="match status" value="1"/>
</dbReference>
<dbReference type="PANTHER" id="PTHR11228:SF7">
    <property type="entry name" value="PQQA PEPTIDE CYCLASE"/>
    <property type="match status" value="1"/>
</dbReference>
<dbReference type="NCBIfam" id="TIGR03977">
    <property type="entry name" value="rSAM_pair_HxsC"/>
    <property type="match status" value="1"/>
</dbReference>
<dbReference type="Proteomes" id="UP001196565">
    <property type="component" value="Unassembled WGS sequence"/>
</dbReference>
<keyword evidence="4" id="KW-0408">Iron</keyword>
<gene>
    <name evidence="7" type="primary">hxsC</name>
    <name evidence="7" type="ORF">KPL78_04115</name>
</gene>
<protein>
    <submittedName>
        <fullName evidence="7">His-Xaa-Ser system radical SAM maturase HxsC</fullName>
    </submittedName>
</protein>
<accession>A0ABS7A3Z0</accession>
<dbReference type="InterPro" id="IPR013785">
    <property type="entry name" value="Aldolase_TIM"/>
</dbReference>
<dbReference type="Pfam" id="PF04055">
    <property type="entry name" value="Radical_SAM"/>
    <property type="match status" value="1"/>
</dbReference>
<sequence>MSLPLHTFGTLSGDFAAPHPLKVLPLADALTTELPFDRVAIDLRSDPVGGVDLGALHALGFAAALTADSRGPGAALPIFAGLRRNDVVAAGDVIGVTARTGRIGVLYRRGADSNSLFVTERCNSLCLMCSQPPRNEDDSWRVAEALELLPLIDRNLPVLGITGGEPTLLGEGLTRILVGTAEHLPDTHLHILTNGRRFADRRMVTAVTAGRGRTTWAVPIYADTAARHDQVVQAPGSFEEALEGIHNLAEAGHRIEVRFVAHALTVPRIMGFAEFVWRNLPFAEHVALMGLEPMGLARRNRDVLWIEPAEAARAIADAARHLATRGMAVSIYNTPLCLLPRDMWPLARRSISDWKQVHAPECEGCSVRDACAGFFLSADASWRGTDIRPVTNETPEPAHAR</sequence>
<comment type="cofactor">
    <cofactor evidence="1">
        <name>[4Fe-4S] cluster</name>
        <dbReference type="ChEBI" id="CHEBI:49883"/>
    </cofactor>
</comment>
<dbReference type="PROSITE" id="PS51918">
    <property type="entry name" value="RADICAL_SAM"/>
    <property type="match status" value="1"/>
</dbReference>
<dbReference type="SFLD" id="SFLDS00029">
    <property type="entry name" value="Radical_SAM"/>
    <property type="match status" value="1"/>
</dbReference>
<dbReference type="InterPro" id="IPR058240">
    <property type="entry name" value="rSAM_sf"/>
</dbReference>
<dbReference type="InterPro" id="IPR024032">
    <property type="entry name" value="rSAM_paired_HxsC"/>
</dbReference>
<keyword evidence="5" id="KW-0411">Iron-sulfur</keyword>
<evidence type="ECO:0000256" key="2">
    <source>
        <dbReference type="ARBA" id="ARBA00022691"/>
    </source>
</evidence>
<evidence type="ECO:0000256" key="5">
    <source>
        <dbReference type="ARBA" id="ARBA00023014"/>
    </source>
</evidence>
<dbReference type="InterPro" id="IPR007197">
    <property type="entry name" value="rSAM"/>
</dbReference>
<organism evidence="7 8">
    <name type="scientific">Roseomonas alba</name>
    <dbReference type="NCBI Taxonomy" id="2846776"/>
    <lineage>
        <taxon>Bacteria</taxon>
        <taxon>Pseudomonadati</taxon>
        <taxon>Pseudomonadota</taxon>
        <taxon>Alphaproteobacteria</taxon>
        <taxon>Acetobacterales</taxon>
        <taxon>Roseomonadaceae</taxon>
        <taxon>Roseomonas</taxon>
    </lineage>
</organism>